<keyword evidence="11" id="KW-1185">Reference proteome</keyword>
<reference evidence="10 11" key="1">
    <citation type="submission" date="2024-03" db="EMBL/GenBank/DDBJ databases">
        <title>Adaptation during the transition from Ophiocordyceps entomopathogen to insect associate is accompanied by gene loss and intensified selection.</title>
        <authorList>
            <person name="Ward C.M."/>
            <person name="Onetto C.A."/>
            <person name="Borneman A.R."/>
        </authorList>
    </citation>
    <scope>NUCLEOTIDE SEQUENCE [LARGE SCALE GENOMIC DNA]</scope>
    <source>
        <strain evidence="10">AWRI1</strain>
        <tissue evidence="10">Single Adult Female</tissue>
    </source>
</reference>
<dbReference type="NCBIfam" id="NF008726">
    <property type="entry name" value="PRK11728.1"/>
    <property type="match status" value="1"/>
</dbReference>
<evidence type="ECO:0000256" key="4">
    <source>
        <dbReference type="ARBA" id="ARBA00023002"/>
    </source>
</evidence>
<dbReference type="AlphaFoldDB" id="A0AAN9THA4"/>
<feature type="domain" description="FAD dependent oxidoreductase" evidence="9">
    <location>
        <begin position="48"/>
        <end position="454"/>
    </location>
</feature>
<comment type="cofactor">
    <cofactor evidence="1">
        <name>FAD</name>
        <dbReference type="ChEBI" id="CHEBI:57692"/>
    </cofactor>
</comment>
<evidence type="ECO:0000256" key="3">
    <source>
        <dbReference type="ARBA" id="ARBA00022827"/>
    </source>
</evidence>
<dbReference type="PANTHER" id="PTHR43104">
    <property type="entry name" value="L-2-HYDROXYGLUTARATE DEHYDROGENASE, MITOCHONDRIAL"/>
    <property type="match status" value="1"/>
</dbReference>
<evidence type="ECO:0000256" key="7">
    <source>
        <dbReference type="ARBA" id="ARBA00038878"/>
    </source>
</evidence>
<dbReference type="InterPro" id="IPR036188">
    <property type="entry name" value="FAD/NAD-bd_sf"/>
</dbReference>
<organism evidence="10 11">
    <name type="scientific">Parthenolecanium corni</name>
    <dbReference type="NCBI Taxonomy" id="536013"/>
    <lineage>
        <taxon>Eukaryota</taxon>
        <taxon>Metazoa</taxon>
        <taxon>Ecdysozoa</taxon>
        <taxon>Arthropoda</taxon>
        <taxon>Hexapoda</taxon>
        <taxon>Insecta</taxon>
        <taxon>Pterygota</taxon>
        <taxon>Neoptera</taxon>
        <taxon>Paraneoptera</taxon>
        <taxon>Hemiptera</taxon>
        <taxon>Sternorrhyncha</taxon>
        <taxon>Coccoidea</taxon>
        <taxon>Coccidae</taxon>
        <taxon>Parthenolecanium</taxon>
    </lineage>
</organism>
<keyword evidence="2" id="KW-0285">Flavoprotein</keyword>
<sequence>MFYRLHLYPVCTLRSTSNQVKEICCRKYCSSIFEPNRINEFKSKSHFDVVVVGGGIVGVTTARALLLEKPALKVALLEKENTVAVHQSGHNSGVIHAGIYYQSGSLKARFCVKGLHKAYAFCDEHNVPYKKCGKLIVATEPSELPFLRKLQQQALDNRSPGVEEVNQKQIPEIEPHCRGLRALHSPNTGIIDWALFTKYCARDFQRRGGLVFCNFEVNKVEEAAEGTVEADVSEKPLEFHDTKNSHIVRSKYAIMCGGLHSDRLAKLASAPEEPAIVPFRGEYLELVEEKRHLVKGNIYPVPDPRFPFLGVHFTPRLDGNVWLGPNAVLALGREGYSWKHINRKDLIEMIMFPGFRKLMVHYGPYGVREFVKSFFISMRVKELQRYIPEIKRKDIVFKGSTGVRAQALDDAGKLVDDLILNLGSDGIDSRILHVRNAPSPAATSSLALSEYIAKSANVEFEY</sequence>
<evidence type="ECO:0000256" key="5">
    <source>
        <dbReference type="ARBA" id="ARBA00036066"/>
    </source>
</evidence>
<dbReference type="PANTHER" id="PTHR43104:SF2">
    <property type="entry name" value="L-2-HYDROXYGLUTARATE DEHYDROGENASE, MITOCHONDRIAL"/>
    <property type="match status" value="1"/>
</dbReference>
<dbReference type="EC" id="1.1.99.2" evidence="7"/>
<dbReference type="Gene3D" id="3.50.50.60">
    <property type="entry name" value="FAD/NAD(P)-binding domain"/>
    <property type="match status" value="1"/>
</dbReference>
<dbReference type="EMBL" id="JBBCAQ010000022">
    <property type="protein sequence ID" value="KAK7591140.1"/>
    <property type="molecule type" value="Genomic_DNA"/>
</dbReference>
<keyword evidence="4" id="KW-0560">Oxidoreductase</keyword>
<evidence type="ECO:0000313" key="11">
    <source>
        <dbReference type="Proteomes" id="UP001367676"/>
    </source>
</evidence>
<dbReference type="Pfam" id="PF01266">
    <property type="entry name" value="DAO"/>
    <property type="match status" value="1"/>
</dbReference>
<dbReference type="SUPFAM" id="SSF51905">
    <property type="entry name" value="FAD/NAD(P)-binding domain"/>
    <property type="match status" value="1"/>
</dbReference>
<dbReference type="Proteomes" id="UP001367676">
    <property type="component" value="Unassembled WGS sequence"/>
</dbReference>
<comment type="similarity">
    <text evidence="6">Belongs to the L2HGDH family.</text>
</comment>
<comment type="caution">
    <text evidence="10">The sequence shown here is derived from an EMBL/GenBank/DDBJ whole genome shotgun (WGS) entry which is preliminary data.</text>
</comment>
<evidence type="ECO:0000256" key="6">
    <source>
        <dbReference type="ARBA" id="ARBA00037941"/>
    </source>
</evidence>
<gene>
    <name evidence="10" type="ORF">V9T40_002753</name>
</gene>
<name>A0AAN9THA4_9HEMI</name>
<dbReference type="Gene3D" id="3.30.9.10">
    <property type="entry name" value="D-Amino Acid Oxidase, subunit A, domain 2"/>
    <property type="match status" value="1"/>
</dbReference>
<evidence type="ECO:0000256" key="8">
    <source>
        <dbReference type="ARBA" id="ARBA00041137"/>
    </source>
</evidence>
<evidence type="ECO:0000256" key="1">
    <source>
        <dbReference type="ARBA" id="ARBA00001974"/>
    </source>
</evidence>
<evidence type="ECO:0000313" key="10">
    <source>
        <dbReference type="EMBL" id="KAK7591140.1"/>
    </source>
</evidence>
<protein>
    <recommendedName>
        <fullName evidence="8">L-2-hydroxyglutarate dehydrogenase, mitochondrial</fullName>
        <ecNumber evidence="7">1.1.99.2</ecNumber>
    </recommendedName>
</protein>
<accession>A0AAN9THA4</accession>
<dbReference type="GO" id="GO:0047545">
    <property type="term" value="F:(S)-2-hydroxyglutarate dehydrogenase activity"/>
    <property type="evidence" value="ECO:0007669"/>
    <property type="project" value="UniProtKB-EC"/>
</dbReference>
<proteinExistence type="inferred from homology"/>
<evidence type="ECO:0000259" key="9">
    <source>
        <dbReference type="Pfam" id="PF01266"/>
    </source>
</evidence>
<dbReference type="InterPro" id="IPR006076">
    <property type="entry name" value="FAD-dep_OxRdtase"/>
</dbReference>
<comment type="catalytic activity">
    <reaction evidence="5">
        <text>(S)-2-hydroxyglutarate + A = 2-oxoglutarate + AH2</text>
        <dbReference type="Rhea" id="RHEA:21252"/>
        <dbReference type="ChEBI" id="CHEBI:13193"/>
        <dbReference type="ChEBI" id="CHEBI:16782"/>
        <dbReference type="ChEBI" id="CHEBI:16810"/>
        <dbReference type="ChEBI" id="CHEBI:17499"/>
        <dbReference type="EC" id="1.1.99.2"/>
    </reaction>
</comment>
<evidence type="ECO:0000256" key="2">
    <source>
        <dbReference type="ARBA" id="ARBA00022630"/>
    </source>
</evidence>
<keyword evidence="3" id="KW-0274">FAD</keyword>